<keyword evidence="9" id="KW-1185">Reference proteome</keyword>
<organism evidence="8 9">
    <name type="scientific">Nitzschia inconspicua</name>
    <dbReference type="NCBI Taxonomy" id="303405"/>
    <lineage>
        <taxon>Eukaryota</taxon>
        <taxon>Sar</taxon>
        <taxon>Stramenopiles</taxon>
        <taxon>Ochrophyta</taxon>
        <taxon>Bacillariophyta</taxon>
        <taxon>Bacillariophyceae</taxon>
        <taxon>Bacillariophycidae</taxon>
        <taxon>Bacillariales</taxon>
        <taxon>Bacillariaceae</taxon>
        <taxon>Nitzschia</taxon>
    </lineage>
</organism>
<feature type="transmembrane region" description="Helical" evidence="6">
    <location>
        <begin position="353"/>
        <end position="375"/>
    </location>
</feature>
<dbReference type="SUPFAM" id="SSF81321">
    <property type="entry name" value="Family A G protein-coupled receptor-like"/>
    <property type="match status" value="1"/>
</dbReference>
<feature type="transmembrane region" description="Helical" evidence="6">
    <location>
        <begin position="133"/>
        <end position="153"/>
    </location>
</feature>
<dbReference type="EMBL" id="JAGRRH010000006">
    <property type="protein sequence ID" value="KAG7369354.1"/>
    <property type="molecule type" value="Genomic_DNA"/>
</dbReference>
<protein>
    <recommendedName>
        <fullName evidence="10">G-protein coupled receptors family 2 profile 2 domain-containing protein</fullName>
    </recommendedName>
</protein>
<dbReference type="AlphaFoldDB" id="A0A9K3LWG4"/>
<dbReference type="PANTHER" id="PTHR23112:SF0">
    <property type="entry name" value="TRANSMEMBRANE PROTEIN 116"/>
    <property type="match status" value="1"/>
</dbReference>
<gene>
    <name evidence="7" type="ORF">IV203_011293</name>
    <name evidence="8" type="ORF">IV203_032097</name>
</gene>
<keyword evidence="3 6" id="KW-1133">Transmembrane helix</keyword>
<dbReference type="PANTHER" id="PTHR23112">
    <property type="entry name" value="G PROTEIN-COUPLED RECEPTOR 157-RELATED"/>
    <property type="match status" value="1"/>
</dbReference>
<feature type="transmembrane region" description="Helical" evidence="6">
    <location>
        <begin position="48"/>
        <end position="70"/>
    </location>
</feature>
<evidence type="ECO:0000313" key="8">
    <source>
        <dbReference type="EMBL" id="KAG7369354.1"/>
    </source>
</evidence>
<evidence type="ECO:0000256" key="2">
    <source>
        <dbReference type="ARBA" id="ARBA00022692"/>
    </source>
</evidence>
<evidence type="ECO:0000313" key="7">
    <source>
        <dbReference type="EMBL" id="KAG7337964.1"/>
    </source>
</evidence>
<evidence type="ECO:0000256" key="4">
    <source>
        <dbReference type="ARBA" id="ARBA00023136"/>
    </source>
</evidence>
<feature type="compositionally biased region" description="Polar residues" evidence="5">
    <location>
        <begin position="404"/>
        <end position="429"/>
    </location>
</feature>
<keyword evidence="2 6" id="KW-0812">Transmembrane</keyword>
<feature type="region of interest" description="Disordered" evidence="5">
    <location>
        <begin position="404"/>
        <end position="433"/>
    </location>
</feature>
<accession>A0A9K3LWG4</accession>
<feature type="compositionally biased region" description="Low complexity" evidence="5">
    <location>
        <begin position="250"/>
        <end position="260"/>
    </location>
</feature>
<evidence type="ECO:0000256" key="3">
    <source>
        <dbReference type="ARBA" id="ARBA00022989"/>
    </source>
</evidence>
<feature type="region of interest" description="Disordered" evidence="5">
    <location>
        <begin position="225"/>
        <end position="261"/>
    </location>
</feature>
<proteinExistence type="predicted"/>
<name>A0A9K3LWG4_9STRA</name>
<evidence type="ECO:0000256" key="5">
    <source>
        <dbReference type="SAM" id="MobiDB-lite"/>
    </source>
</evidence>
<dbReference type="GO" id="GO:0004930">
    <property type="term" value="F:G protein-coupled receptor activity"/>
    <property type="evidence" value="ECO:0007669"/>
    <property type="project" value="TreeGrafter"/>
</dbReference>
<evidence type="ECO:0000313" key="9">
    <source>
        <dbReference type="Proteomes" id="UP000693970"/>
    </source>
</evidence>
<feature type="transmembrane region" description="Helical" evidence="6">
    <location>
        <begin position="103"/>
        <end position="121"/>
    </location>
</feature>
<dbReference type="GO" id="GO:0005886">
    <property type="term" value="C:plasma membrane"/>
    <property type="evidence" value="ECO:0007669"/>
    <property type="project" value="TreeGrafter"/>
</dbReference>
<dbReference type="Proteomes" id="UP000693970">
    <property type="component" value="Unassembled WGS sequence"/>
</dbReference>
<feature type="transmembrane region" description="Helical" evidence="6">
    <location>
        <begin position="188"/>
        <end position="209"/>
    </location>
</feature>
<evidence type="ECO:0000256" key="6">
    <source>
        <dbReference type="SAM" id="Phobius"/>
    </source>
</evidence>
<sequence length="454" mass="51323">MTAILAIDKALALVPKVTGSLSLMGSIFVVQDVARDEKKRTESVYHRIMMGLSIFSGISSVTNFLSTWPIPAYQSDTVFLATGTTATCTAQGFFAELGNLTSVLYTAALTLRYVLFICYNISEIQLQRYEPLFHGFPILIGLAMAIVGLPFQLYNNSGWLCWYAVYPLNCDVDGTCERGVMAPLFKSIHYSIVWMSIIFVTFGMLFIYITVRKQETRALVIRGIQPEQQEPEEQDIDEPTLSREQRECDNSNNIDNDTSSRGSSFLARLSFMGRSLWTNSEKNSGSGRRQSTLFMENSVTSSINPSPPQPKRELRRSNEVAAQARLYIYALYLTWLFTTITRVYQMRSTQKPYVFLMLMSIFFPLQGFWNCFIYVRPVWVQQRQEQERNADRIQKIQELSITDSSSQDINNLPSSSVWESSTNPTNASAAKSLLDTTEMGPSHIAEASCDEDPV</sequence>
<comment type="subcellular location">
    <subcellularLocation>
        <location evidence="1">Membrane</location>
        <topology evidence="1">Multi-pass membrane protein</topology>
    </subcellularLocation>
</comment>
<reference evidence="8" key="2">
    <citation type="submission" date="2021-04" db="EMBL/GenBank/DDBJ databases">
        <authorList>
            <person name="Podell S."/>
        </authorList>
    </citation>
    <scope>NUCLEOTIDE SEQUENCE</scope>
    <source>
        <strain evidence="8">Hildebrandi</strain>
    </source>
</reference>
<evidence type="ECO:0008006" key="10">
    <source>
        <dbReference type="Google" id="ProtNLM"/>
    </source>
</evidence>
<reference evidence="8" key="1">
    <citation type="journal article" date="2021" name="Sci. Rep.">
        <title>Diploid genomic architecture of Nitzschia inconspicua, an elite biomass production diatom.</title>
        <authorList>
            <person name="Oliver A."/>
            <person name="Podell S."/>
            <person name="Pinowska A."/>
            <person name="Traller J.C."/>
            <person name="Smith S.R."/>
            <person name="McClure R."/>
            <person name="Beliaev A."/>
            <person name="Bohutskyi P."/>
            <person name="Hill E.A."/>
            <person name="Rabines A."/>
            <person name="Zheng H."/>
            <person name="Allen L.Z."/>
            <person name="Kuo A."/>
            <person name="Grigoriev I.V."/>
            <person name="Allen A.E."/>
            <person name="Hazlebeck D."/>
            <person name="Allen E.E."/>
        </authorList>
    </citation>
    <scope>NUCLEOTIDE SEQUENCE</scope>
    <source>
        <strain evidence="8">Hildebrandi</strain>
    </source>
</reference>
<feature type="compositionally biased region" description="Basic and acidic residues" evidence="5">
    <location>
        <begin position="240"/>
        <end position="249"/>
    </location>
</feature>
<keyword evidence="4 6" id="KW-0472">Membrane</keyword>
<feature type="compositionally biased region" description="Acidic residues" evidence="5">
    <location>
        <begin position="229"/>
        <end position="238"/>
    </location>
</feature>
<dbReference type="GO" id="GO:0007189">
    <property type="term" value="P:adenylate cyclase-activating G protein-coupled receptor signaling pathway"/>
    <property type="evidence" value="ECO:0007669"/>
    <property type="project" value="TreeGrafter"/>
</dbReference>
<comment type="caution">
    <text evidence="8">The sequence shown here is derived from an EMBL/GenBank/DDBJ whole genome shotgun (WGS) entry which is preliminary data.</text>
</comment>
<feature type="transmembrane region" description="Helical" evidence="6">
    <location>
        <begin position="326"/>
        <end position="347"/>
    </location>
</feature>
<dbReference type="OrthoDB" id="47362at2759"/>
<feature type="region of interest" description="Disordered" evidence="5">
    <location>
        <begin position="296"/>
        <end position="316"/>
    </location>
</feature>
<dbReference type="EMBL" id="JAGRRH010000069">
    <property type="protein sequence ID" value="KAG7337964.1"/>
    <property type="molecule type" value="Genomic_DNA"/>
</dbReference>
<evidence type="ECO:0000256" key="1">
    <source>
        <dbReference type="ARBA" id="ARBA00004141"/>
    </source>
</evidence>